<gene>
    <name evidence="3" type="ORF">M9458_043589</name>
</gene>
<feature type="non-terminal residue" evidence="3">
    <location>
        <position position="1"/>
    </location>
</feature>
<proteinExistence type="predicted"/>
<comment type="caution">
    <text evidence="3">The sequence shown here is derived from an EMBL/GenBank/DDBJ whole genome shotgun (WGS) entry which is preliminary data.</text>
</comment>
<evidence type="ECO:0000313" key="3">
    <source>
        <dbReference type="EMBL" id="KAL0159864.1"/>
    </source>
</evidence>
<dbReference type="EMBL" id="JAMKFB020000022">
    <property type="protein sequence ID" value="KAL0159864.1"/>
    <property type="molecule type" value="Genomic_DNA"/>
</dbReference>
<organism evidence="3 4">
    <name type="scientific">Cirrhinus mrigala</name>
    <name type="common">Mrigala</name>
    <dbReference type="NCBI Taxonomy" id="683832"/>
    <lineage>
        <taxon>Eukaryota</taxon>
        <taxon>Metazoa</taxon>
        <taxon>Chordata</taxon>
        <taxon>Craniata</taxon>
        <taxon>Vertebrata</taxon>
        <taxon>Euteleostomi</taxon>
        <taxon>Actinopterygii</taxon>
        <taxon>Neopterygii</taxon>
        <taxon>Teleostei</taxon>
        <taxon>Ostariophysi</taxon>
        <taxon>Cypriniformes</taxon>
        <taxon>Cyprinidae</taxon>
        <taxon>Labeoninae</taxon>
        <taxon>Labeonini</taxon>
        <taxon>Cirrhinus</taxon>
    </lineage>
</organism>
<feature type="compositionally biased region" description="Polar residues" evidence="1">
    <location>
        <begin position="19"/>
        <end position="60"/>
    </location>
</feature>
<feature type="signal peptide" evidence="2">
    <location>
        <begin position="1"/>
        <end position="21"/>
    </location>
</feature>
<protein>
    <submittedName>
        <fullName evidence="3">Uncharacterized protein</fullName>
    </submittedName>
</protein>
<reference evidence="3 4" key="1">
    <citation type="submission" date="2024-05" db="EMBL/GenBank/DDBJ databases">
        <title>Genome sequencing and assembly of Indian major carp, Cirrhinus mrigala (Hamilton, 1822).</title>
        <authorList>
            <person name="Mohindra V."/>
            <person name="Chowdhury L.M."/>
            <person name="Lal K."/>
            <person name="Jena J.K."/>
        </authorList>
    </citation>
    <scope>NUCLEOTIDE SEQUENCE [LARGE SCALE GENOMIC DNA]</scope>
    <source>
        <strain evidence="3">CM1030</strain>
        <tissue evidence="3">Blood</tissue>
    </source>
</reference>
<name>A0ABD0NE35_CIRMR</name>
<evidence type="ECO:0000313" key="4">
    <source>
        <dbReference type="Proteomes" id="UP001529510"/>
    </source>
</evidence>
<feature type="chain" id="PRO_5044822516" evidence="2">
    <location>
        <begin position="22"/>
        <end position="75"/>
    </location>
</feature>
<evidence type="ECO:0000256" key="2">
    <source>
        <dbReference type="SAM" id="SignalP"/>
    </source>
</evidence>
<dbReference type="Proteomes" id="UP001529510">
    <property type="component" value="Unassembled WGS sequence"/>
</dbReference>
<evidence type="ECO:0000256" key="1">
    <source>
        <dbReference type="SAM" id="MobiDB-lite"/>
    </source>
</evidence>
<feature type="region of interest" description="Disordered" evidence="1">
    <location>
        <begin position="17"/>
        <end position="75"/>
    </location>
</feature>
<dbReference type="AlphaFoldDB" id="A0ABD0NE35"/>
<keyword evidence="2" id="KW-0732">Signal</keyword>
<sequence>RACRFITSLSCLTAMLSPPNATLQNPIGTVGTGQQTAPALPSSTPIDPSSMQRANQTPTQAHRLRRHRSPNTSSK</sequence>
<keyword evidence="4" id="KW-1185">Reference proteome</keyword>
<accession>A0ABD0NE35</accession>